<organism evidence="2">
    <name type="scientific">Arundo donax</name>
    <name type="common">Giant reed</name>
    <name type="synonym">Donax arundinaceus</name>
    <dbReference type="NCBI Taxonomy" id="35708"/>
    <lineage>
        <taxon>Eukaryota</taxon>
        <taxon>Viridiplantae</taxon>
        <taxon>Streptophyta</taxon>
        <taxon>Embryophyta</taxon>
        <taxon>Tracheophyta</taxon>
        <taxon>Spermatophyta</taxon>
        <taxon>Magnoliopsida</taxon>
        <taxon>Liliopsida</taxon>
        <taxon>Poales</taxon>
        <taxon>Poaceae</taxon>
        <taxon>PACMAD clade</taxon>
        <taxon>Arundinoideae</taxon>
        <taxon>Arundineae</taxon>
        <taxon>Arundo</taxon>
    </lineage>
</organism>
<proteinExistence type="predicted"/>
<sequence>MPLLGWALYRPCISSVSVITFFFAYFSDTQQYVLPPYSFPIHIRYIRET</sequence>
<protein>
    <submittedName>
        <fullName evidence="2">Uncharacterized protein</fullName>
    </submittedName>
</protein>
<reference evidence="2" key="1">
    <citation type="submission" date="2014-09" db="EMBL/GenBank/DDBJ databases">
        <authorList>
            <person name="Magalhaes I.L.F."/>
            <person name="Oliveira U."/>
            <person name="Santos F.R."/>
            <person name="Vidigal T.H.D.A."/>
            <person name="Brescovit A.D."/>
            <person name="Santos A.J."/>
        </authorList>
    </citation>
    <scope>NUCLEOTIDE SEQUENCE</scope>
    <source>
        <tissue evidence="2">Shoot tissue taken approximately 20 cm above the soil surface</tissue>
    </source>
</reference>
<keyword evidence="1" id="KW-1133">Transmembrane helix</keyword>
<dbReference type="EMBL" id="GBRH01262975">
    <property type="protein sequence ID" value="JAD34920.1"/>
    <property type="molecule type" value="Transcribed_RNA"/>
</dbReference>
<name>A0A0A8ZDU4_ARUDO</name>
<evidence type="ECO:0000256" key="1">
    <source>
        <dbReference type="SAM" id="Phobius"/>
    </source>
</evidence>
<keyword evidence="1" id="KW-0812">Transmembrane</keyword>
<keyword evidence="1" id="KW-0472">Membrane</keyword>
<dbReference type="AlphaFoldDB" id="A0A0A8ZDU4"/>
<evidence type="ECO:0000313" key="2">
    <source>
        <dbReference type="EMBL" id="JAD34920.1"/>
    </source>
</evidence>
<accession>A0A0A8ZDU4</accession>
<reference evidence="2" key="2">
    <citation type="journal article" date="2015" name="Data Brief">
        <title>Shoot transcriptome of the giant reed, Arundo donax.</title>
        <authorList>
            <person name="Barrero R.A."/>
            <person name="Guerrero F.D."/>
            <person name="Moolhuijzen P."/>
            <person name="Goolsby J.A."/>
            <person name="Tidwell J."/>
            <person name="Bellgard S.E."/>
            <person name="Bellgard M.I."/>
        </authorList>
    </citation>
    <scope>NUCLEOTIDE SEQUENCE</scope>
    <source>
        <tissue evidence="2">Shoot tissue taken approximately 20 cm above the soil surface</tissue>
    </source>
</reference>
<feature type="transmembrane region" description="Helical" evidence="1">
    <location>
        <begin position="6"/>
        <end position="26"/>
    </location>
</feature>